<gene>
    <name evidence="2" type="ORF">P154DRAFT_571716</name>
</gene>
<keyword evidence="1" id="KW-0732">Signal</keyword>
<dbReference type="AlphaFoldDB" id="A0A6A5WTE6"/>
<proteinExistence type="predicted"/>
<evidence type="ECO:0000313" key="3">
    <source>
        <dbReference type="Proteomes" id="UP000799779"/>
    </source>
</evidence>
<accession>A0A6A5WTE6</accession>
<evidence type="ECO:0000313" key="2">
    <source>
        <dbReference type="EMBL" id="KAF2004972.1"/>
    </source>
</evidence>
<sequence length="144" mass="16242">MRLYNSLLLLFVVSLAGAAPVDDHSLVDIRSEAGLYNSSSVNMTIEARNHCSEHADSNPDCRYGCGSADYDEHGSRSPLWAAPASNWLMCEKTDRNPIGYWVGRTCYCHFWTNEWCAGNSVREVTGPQLKKLAFRYYRCHKKGT</sequence>
<feature type="signal peptide" evidence="1">
    <location>
        <begin position="1"/>
        <end position="18"/>
    </location>
</feature>
<feature type="chain" id="PRO_5025546714" evidence="1">
    <location>
        <begin position="19"/>
        <end position="144"/>
    </location>
</feature>
<evidence type="ECO:0000256" key="1">
    <source>
        <dbReference type="SAM" id="SignalP"/>
    </source>
</evidence>
<dbReference type="Proteomes" id="UP000799779">
    <property type="component" value="Unassembled WGS sequence"/>
</dbReference>
<keyword evidence="3" id="KW-1185">Reference proteome</keyword>
<reference evidence="2" key="1">
    <citation type="journal article" date="2020" name="Stud. Mycol.">
        <title>101 Dothideomycetes genomes: a test case for predicting lifestyles and emergence of pathogens.</title>
        <authorList>
            <person name="Haridas S."/>
            <person name="Albert R."/>
            <person name="Binder M."/>
            <person name="Bloem J."/>
            <person name="Labutti K."/>
            <person name="Salamov A."/>
            <person name="Andreopoulos B."/>
            <person name="Baker S."/>
            <person name="Barry K."/>
            <person name="Bills G."/>
            <person name="Bluhm B."/>
            <person name="Cannon C."/>
            <person name="Castanera R."/>
            <person name="Culley D."/>
            <person name="Daum C."/>
            <person name="Ezra D."/>
            <person name="Gonzalez J."/>
            <person name="Henrissat B."/>
            <person name="Kuo A."/>
            <person name="Liang C."/>
            <person name="Lipzen A."/>
            <person name="Lutzoni F."/>
            <person name="Magnuson J."/>
            <person name="Mondo S."/>
            <person name="Nolan M."/>
            <person name="Ohm R."/>
            <person name="Pangilinan J."/>
            <person name="Park H.-J."/>
            <person name="Ramirez L."/>
            <person name="Alfaro M."/>
            <person name="Sun H."/>
            <person name="Tritt A."/>
            <person name="Yoshinaga Y."/>
            <person name="Zwiers L.-H."/>
            <person name="Turgeon B."/>
            <person name="Goodwin S."/>
            <person name="Spatafora J."/>
            <person name="Crous P."/>
            <person name="Grigoriev I."/>
        </authorList>
    </citation>
    <scope>NUCLEOTIDE SEQUENCE</scope>
    <source>
        <strain evidence="2">CBS 123094</strain>
    </source>
</reference>
<name>A0A6A5WTE6_9PLEO</name>
<protein>
    <submittedName>
        <fullName evidence="2">Uncharacterized protein</fullName>
    </submittedName>
</protein>
<organism evidence="2 3">
    <name type="scientific">Amniculicola lignicola CBS 123094</name>
    <dbReference type="NCBI Taxonomy" id="1392246"/>
    <lineage>
        <taxon>Eukaryota</taxon>
        <taxon>Fungi</taxon>
        <taxon>Dikarya</taxon>
        <taxon>Ascomycota</taxon>
        <taxon>Pezizomycotina</taxon>
        <taxon>Dothideomycetes</taxon>
        <taxon>Pleosporomycetidae</taxon>
        <taxon>Pleosporales</taxon>
        <taxon>Amniculicolaceae</taxon>
        <taxon>Amniculicola</taxon>
    </lineage>
</organism>
<dbReference type="EMBL" id="ML977565">
    <property type="protein sequence ID" value="KAF2004972.1"/>
    <property type="molecule type" value="Genomic_DNA"/>
</dbReference>